<dbReference type="PANTHER" id="PTHR43111:SF1">
    <property type="entry name" value="ALDEHYDE DEHYDROGENASE B-RELATED"/>
    <property type="match status" value="1"/>
</dbReference>
<dbReference type="Pfam" id="PF00171">
    <property type="entry name" value="Aldedh"/>
    <property type="match status" value="2"/>
</dbReference>
<evidence type="ECO:0000313" key="4">
    <source>
        <dbReference type="EMBL" id="ALG06487.1"/>
    </source>
</evidence>
<dbReference type="GO" id="GO:0016620">
    <property type="term" value="F:oxidoreductase activity, acting on the aldehyde or oxo group of donors, NAD or NADP as acceptor"/>
    <property type="evidence" value="ECO:0007669"/>
    <property type="project" value="InterPro"/>
</dbReference>
<reference evidence="4 5" key="1">
    <citation type="submission" date="2015-07" db="EMBL/GenBank/DDBJ databases">
        <title>Genome sequencing of Kibdelosporangium phytohabitans.</title>
        <authorList>
            <person name="Qin S."/>
            <person name="Xing K."/>
        </authorList>
    </citation>
    <scope>NUCLEOTIDE SEQUENCE [LARGE SCALE GENOMIC DNA]</scope>
    <source>
        <strain evidence="4 5">KLBMP1111</strain>
    </source>
</reference>
<keyword evidence="5" id="KW-1185">Reference proteome</keyword>
<evidence type="ECO:0000313" key="5">
    <source>
        <dbReference type="Proteomes" id="UP000063699"/>
    </source>
</evidence>
<name>A0A0N7F2Q5_9PSEU</name>
<proteinExistence type="inferred from homology"/>
<evidence type="ECO:0000256" key="1">
    <source>
        <dbReference type="ARBA" id="ARBA00009986"/>
    </source>
</evidence>
<dbReference type="Proteomes" id="UP000063699">
    <property type="component" value="Chromosome"/>
</dbReference>
<comment type="similarity">
    <text evidence="1">Belongs to the aldehyde dehydrogenase family.</text>
</comment>
<keyword evidence="2" id="KW-0560">Oxidoreductase</keyword>
<organism evidence="4 5">
    <name type="scientific">Kibdelosporangium phytohabitans</name>
    <dbReference type="NCBI Taxonomy" id="860235"/>
    <lineage>
        <taxon>Bacteria</taxon>
        <taxon>Bacillati</taxon>
        <taxon>Actinomycetota</taxon>
        <taxon>Actinomycetes</taxon>
        <taxon>Pseudonocardiales</taxon>
        <taxon>Pseudonocardiaceae</taxon>
        <taxon>Kibdelosporangium</taxon>
    </lineage>
</organism>
<dbReference type="Gene3D" id="3.40.605.10">
    <property type="entry name" value="Aldehyde Dehydrogenase, Chain A, domain 1"/>
    <property type="match status" value="1"/>
</dbReference>
<evidence type="ECO:0000256" key="2">
    <source>
        <dbReference type="ARBA" id="ARBA00023002"/>
    </source>
</evidence>
<protein>
    <recommendedName>
        <fullName evidence="3">Aldehyde dehydrogenase domain-containing protein</fullName>
    </recommendedName>
</protein>
<feature type="domain" description="Aldehyde dehydrogenase" evidence="3">
    <location>
        <begin position="18"/>
        <end position="209"/>
    </location>
</feature>
<dbReference type="AlphaFoldDB" id="A0A0N7F2Q5"/>
<dbReference type="STRING" id="860235.AOZ06_05690"/>
<dbReference type="Gene3D" id="3.40.309.10">
    <property type="entry name" value="Aldehyde Dehydrogenase, Chain A, domain 2"/>
    <property type="match status" value="1"/>
</dbReference>
<dbReference type="SUPFAM" id="SSF53720">
    <property type="entry name" value="ALDH-like"/>
    <property type="match status" value="1"/>
</dbReference>
<dbReference type="InterPro" id="IPR016162">
    <property type="entry name" value="Ald_DH_N"/>
</dbReference>
<evidence type="ECO:0000259" key="3">
    <source>
        <dbReference type="Pfam" id="PF00171"/>
    </source>
</evidence>
<dbReference type="KEGG" id="kphy:AOZ06_05690"/>
<sequence>MVRYAGRYDHFVGGEYVPPASGRYFSNPTPVTGRVFTEIAESVPDDLRRATDDARGAAAGWSKTALAERAVILSEVADRIEDNLEALAVAESWDTGKPIRQTLGADVPLAADHFRYFAGAIRAAEGVRSGIDGDTVVHGFREPVGVVVRSLGWDYPLLGAAWCLAPALATGNTVVLKPAAQTPASIHALLSVVNDLVPPGVINVVNGFAATPPLGLSPSVFFADLDGSLRDRALDGFATGTSLALVQHSRYEQFLGAAVERVQGLVTGHPLDTSTTVGALVSADELAKTTAHVEAAARTGGRIRAGGGRASLGGELDGGFFLEPTVIEGDKGYGRPAAPVLPVIGFNDFDDAVKLVNEAGTSTGVSVWTQDTGVGYRAGRAINAARIWINSDHSHPAEAAFSREDRNTLLAEYWRDKRITMTYS</sequence>
<dbReference type="EMBL" id="CP012752">
    <property type="protein sequence ID" value="ALG06487.1"/>
    <property type="molecule type" value="Genomic_DNA"/>
</dbReference>
<gene>
    <name evidence="4" type="ORF">AOZ06_05690</name>
</gene>
<dbReference type="InterPro" id="IPR016163">
    <property type="entry name" value="Ald_DH_C"/>
</dbReference>
<dbReference type="InterPro" id="IPR016161">
    <property type="entry name" value="Ald_DH/histidinol_DH"/>
</dbReference>
<dbReference type="PANTHER" id="PTHR43111">
    <property type="entry name" value="ALDEHYDE DEHYDROGENASE B-RELATED"/>
    <property type="match status" value="1"/>
</dbReference>
<accession>A0A0N7F2Q5</accession>
<feature type="domain" description="Aldehyde dehydrogenase" evidence="3">
    <location>
        <begin position="239"/>
        <end position="399"/>
    </location>
</feature>
<dbReference type="InterPro" id="IPR015590">
    <property type="entry name" value="Aldehyde_DH_dom"/>
</dbReference>